<proteinExistence type="predicted"/>
<dbReference type="NCBIfam" id="TIGR03292">
    <property type="entry name" value="PhnH_redo"/>
    <property type="match status" value="1"/>
</dbReference>
<organism evidence="1 2">
    <name type="scientific">Lentibacillus amyloliquefaciens</name>
    <dbReference type="NCBI Taxonomy" id="1472767"/>
    <lineage>
        <taxon>Bacteria</taxon>
        <taxon>Bacillati</taxon>
        <taxon>Bacillota</taxon>
        <taxon>Bacilli</taxon>
        <taxon>Bacillales</taxon>
        <taxon>Bacillaceae</taxon>
        <taxon>Lentibacillus</taxon>
    </lineage>
</organism>
<dbReference type="InterPro" id="IPR038058">
    <property type="entry name" value="PhnH-like_sp"/>
</dbReference>
<evidence type="ECO:0000313" key="2">
    <source>
        <dbReference type="Proteomes" id="UP000050331"/>
    </source>
</evidence>
<dbReference type="RefSeq" id="WP_068447098.1">
    <property type="nucleotide sequence ID" value="NZ_CP013862.1"/>
</dbReference>
<accession>A0A0U4FB40</accession>
<dbReference type="STRING" id="1472767.AOX59_16395"/>
<protein>
    <recommendedName>
        <fullName evidence="3">Phosphonate C-P lyase system protein PhnH</fullName>
    </recommendedName>
</protein>
<sequence>MPVDYVHDLQNVYRQLLDSMARPGKINELLKEPERSNENLPCFDATLLTALTLLDGEVTFYIISGQQAELADKFSSYTLAKQTEIDEADFIFAMQDAPIQAILEGLDCCKCGSLENPQHSATWLIESNTLTNDPSVTLTGPGIQHYETLQTEVPQTIWAKRNAISQEFPLGIDMIFIDDKARTACVPRSTIVDCGVA</sequence>
<dbReference type="EMBL" id="CP013862">
    <property type="protein sequence ID" value="ALX50019.1"/>
    <property type="molecule type" value="Genomic_DNA"/>
</dbReference>
<evidence type="ECO:0008006" key="3">
    <source>
        <dbReference type="Google" id="ProtNLM"/>
    </source>
</evidence>
<dbReference type="Proteomes" id="UP000050331">
    <property type="component" value="Chromosome"/>
</dbReference>
<dbReference type="AlphaFoldDB" id="A0A0U4FB40"/>
<dbReference type="GO" id="GO:0019634">
    <property type="term" value="P:organic phosphonate metabolic process"/>
    <property type="evidence" value="ECO:0007669"/>
    <property type="project" value="InterPro"/>
</dbReference>
<dbReference type="Gene3D" id="3.40.50.11310">
    <property type="entry name" value="Bacterial phosphonate metabolism protein PhnH"/>
    <property type="match status" value="1"/>
</dbReference>
<dbReference type="KEGG" id="lao:AOX59_16395"/>
<dbReference type="InterPro" id="IPR008772">
    <property type="entry name" value="Phosphonate_metab_PhnH"/>
</dbReference>
<dbReference type="Pfam" id="PF05845">
    <property type="entry name" value="PhnH"/>
    <property type="match status" value="1"/>
</dbReference>
<reference evidence="1 2" key="1">
    <citation type="submission" date="2016-01" db="EMBL/GenBank/DDBJ databases">
        <title>Complete genome sequence of strain Lentibacillus amyloliquefaciens LAM0015T isolated from saline sediment.</title>
        <authorList>
            <person name="Wang J.-L."/>
            <person name="He M.-X."/>
        </authorList>
    </citation>
    <scope>NUCLEOTIDE SEQUENCE [LARGE SCALE GENOMIC DNA]</scope>
    <source>
        <strain evidence="1 2">LAM0015</strain>
    </source>
</reference>
<dbReference type="SUPFAM" id="SSF159709">
    <property type="entry name" value="PhnH-like"/>
    <property type="match status" value="1"/>
</dbReference>
<dbReference type="PIRSF" id="PIRSF020680">
    <property type="entry name" value="PhnH"/>
    <property type="match status" value="1"/>
</dbReference>
<gene>
    <name evidence="1" type="ORF">AOX59_16395</name>
</gene>
<evidence type="ECO:0000313" key="1">
    <source>
        <dbReference type="EMBL" id="ALX50019.1"/>
    </source>
</evidence>
<keyword evidence="2" id="KW-1185">Reference proteome</keyword>
<name>A0A0U4FB40_9BACI</name>